<dbReference type="AlphaFoldDB" id="A0A556AVW2"/>
<accession>A0A556AVW2</accession>
<protein>
    <submittedName>
        <fullName evidence="1">Uncharacterized protein</fullName>
    </submittedName>
</protein>
<proteinExistence type="predicted"/>
<name>A0A556AVW2_9BURK</name>
<evidence type="ECO:0000313" key="2">
    <source>
        <dbReference type="Proteomes" id="UP000318405"/>
    </source>
</evidence>
<dbReference type="EMBL" id="VLTJ01000011">
    <property type="protein sequence ID" value="TSH97081.1"/>
    <property type="molecule type" value="Genomic_DNA"/>
</dbReference>
<dbReference type="Proteomes" id="UP000318405">
    <property type="component" value="Unassembled WGS sequence"/>
</dbReference>
<gene>
    <name evidence="1" type="ORF">FOZ76_07090</name>
</gene>
<dbReference type="RefSeq" id="WP_143947448.1">
    <property type="nucleotide sequence ID" value="NZ_BAABMB010000002.1"/>
</dbReference>
<reference evidence="1 2" key="1">
    <citation type="submission" date="2019-07" db="EMBL/GenBank/DDBJ databases">
        <title>Qingshengfaniella alkalisoli gen. nov., sp. nov., isolated from saline soil.</title>
        <authorList>
            <person name="Xu L."/>
            <person name="Huang X.-X."/>
            <person name="Sun J.-Q."/>
        </authorList>
    </citation>
    <scope>NUCLEOTIDE SEQUENCE [LARGE SCALE GENOMIC DNA]</scope>
    <source>
        <strain evidence="1 2">DSM 27279</strain>
    </source>
</reference>
<keyword evidence="2" id="KW-1185">Reference proteome</keyword>
<evidence type="ECO:0000313" key="1">
    <source>
        <dbReference type="EMBL" id="TSH97081.1"/>
    </source>
</evidence>
<organism evidence="1 2">
    <name type="scientific">Verticiella sediminum</name>
    <dbReference type="NCBI Taxonomy" id="1247510"/>
    <lineage>
        <taxon>Bacteria</taxon>
        <taxon>Pseudomonadati</taxon>
        <taxon>Pseudomonadota</taxon>
        <taxon>Betaproteobacteria</taxon>
        <taxon>Burkholderiales</taxon>
        <taxon>Alcaligenaceae</taxon>
        <taxon>Verticiella</taxon>
    </lineage>
</organism>
<comment type="caution">
    <text evidence="1">The sequence shown here is derived from an EMBL/GenBank/DDBJ whole genome shotgun (WGS) entry which is preliminary data.</text>
</comment>
<sequence>MRIGADRRAQCLVAGVTHAARRKANVGAGFTGFRLDSRRAAVLEYAVSGPRIDAMKAAQKSGLPKAGFLFQTGEGL</sequence>